<gene>
    <name evidence="7 8" type="primary">ribH</name>
    <name evidence="8" type="ORF">NM125_10545</name>
</gene>
<comment type="catalytic activity">
    <reaction evidence="6 7">
        <text>(2S)-2-hydroxy-3-oxobutyl phosphate + 5-amino-6-(D-ribitylamino)uracil = 6,7-dimethyl-8-(1-D-ribityl)lumazine + phosphate + 2 H2O + H(+)</text>
        <dbReference type="Rhea" id="RHEA:26152"/>
        <dbReference type="ChEBI" id="CHEBI:15377"/>
        <dbReference type="ChEBI" id="CHEBI:15378"/>
        <dbReference type="ChEBI" id="CHEBI:15934"/>
        <dbReference type="ChEBI" id="CHEBI:43474"/>
        <dbReference type="ChEBI" id="CHEBI:58201"/>
        <dbReference type="ChEBI" id="CHEBI:58830"/>
        <dbReference type="EC" id="2.5.1.78"/>
    </reaction>
</comment>
<dbReference type="PANTHER" id="PTHR21058">
    <property type="entry name" value="6,7-DIMETHYL-8-RIBITYLLUMAZINE SYNTHASE DMRL SYNTHASE LUMAZINE SYNTHASE"/>
    <property type="match status" value="1"/>
</dbReference>
<dbReference type="PANTHER" id="PTHR21058:SF0">
    <property type="entry name" value="6,7-DIMETHYL-8-RIBITYLLUMAZINE SYNTHASE"/>
    <property type="match status" value="1"/>
</dbReference>
<keyword evidence="4 7" id="KW-0686">Riboflavin biosynthesis</keyword>
<feature type="binding site" evidence="7">
    <location>
        <position position="129"/>
    </location>
    <ligand>
        <name>(2S)-2-hydroxy-3-oxobutyl phosphate</name>
        <dbReference type="ChEBI" id="CHEBI:58830"/>
    </ligand>
</feature>
<evidence type="ECO:0000256" key="3">
    <source>
        <dbReference type="ARBA" id="ARBA00012664"/>
    </source>
</evidence>
<dbReference type="Pfam" id="PF00885">
    <property type="entry name" value="DMRL_synthase"/>
    <property type="match status" value="1"/>
</dbReference>
<evidence type="ECO:0000313" key="8">
    <source>
        <dbReference type="EMBL" id="MCP9292015.1"/>
    </source>
</evidence>
<accession>A0A9X2REJ7</accession>
<feature type="binding site" evidence="7">
    <location>
        <begin position="58"/>
        <end position="60"/>
    </location>
    <ligand>
        <name>5-amino-6-(D-ribitylamino)uracil</name>
        <dbReference type="ChEBI" id="CHEBI:15934"/>
    </ligand>
</feature>
<proteinExistence type="inferred from homology"/>
<evidence type="ECO:0000256" key="2">
    <source>
        <dbReference type="ARBA" id="ARBA00007424"/>
    </source>
</evidence>
<dbReference type="EMBL" id="JANDBC010000002">
    <property type="protein sequence ID" value="MCP9292015.1"/>
    <property type="molecule type" value="Genomic_DNA"/>
</dbReference>
<evidence type="ECO:0000256" key="5">
    <source>
        <dbReference type="ARBA" id="ARBA00022679"/>
    </source>
</evidence>
<dbReference type="GO" id="GO:0009349">
    <property type="term" value="C:riboflavin synthase complex"/>
    <property type="evidence" value="ECO:0007669"/>
    <property type="project" value="UniProtKB-UniRule"/>
</dbReference>
<evidence type="ECO:0000256" key="1">
    <source>
        <dbReference type="ARBA" id="ARBA00004917"/>
    </source>
</evidence>
<dbReference type="AlphaFoldDB" id="A0A9X2REJ7"/>
<feature type="active site" description="Proton donor" evidence="7">
    <location>
        <position position="90"/>
    </location>
</feature>
<feature type="binding site" evidence="7">
    <location>
        <position position="24"/>
    </location>
    <ligand>
        <name>5-amino-6-(D-ribitylamino)uracil</name>
        <dbReference type="ChEBI" id="CHEBI:15934"/>
    </ligand>
</feature>
<dbReference type="NCBIfam" id="TIGR00114">
    <property type="entry name" value="lumazine-synth"/>
    <property type="match status" value="1"/>
</dbReference>
<dbReference type="InterPro" id="IPR034964">
    <property type="entry name" value="LS"/>
</dbReference>
<organism evidence="8 9">
    <name type="scientific">Gracilimonas sediminicola</name>
    <dbReference type="NCBI Taxonomy" id="2952158"/>
    <lineage>
        <taxon>Bacteria</taxon>
        <taxon>Pseudomonadati</taxon>
        <taxon>Balneolota</taxon>
        <taxon>Balneolia</taxon>
        <taxon>Balneolales</taxon>
        <taxon>Balneolaceae</taxon>
        <taxon>Gracilimonas</taxon>
    </lineage>
</organism>
<dbReference type="InterPro" id="IPR002180">
    <property type="entry name" value="LS/RS"/>
</dbReference>
<feature type="binding site" evidence="7">
    <location>
        <begin position="82"/>
        <end position="84"/>
    </location>
    <ligand>
        <name>5-amino-6-(D-ribitylamino)uracil</name>
        <dbReference type="ChEBI" id="CHEBI:15934"/>
    </ligand>
</feature>
<evidence type="ECO:0000256" key="7">
    <source>
        <dbReference type="HAMAP-Rule" id="MF_00178"/>
    </source>
</evidence>
<dbReference type="InterPro" id="IPR036467">
    <property type="entry name" value="LS/RS_sf"/>
</dbReference>
<dbReference type="CDD" id="cd09209">
    <property type="entry name" value="Lumazine_synthase-I"/>
    <property type="match status" value="1"/>
</dbReference>
<keyword evidence="5 7" id="KW-0808">Transferase</keyword>
<sequence length="156" mass="16590">MAAELIEGDTNPGKVKIGIVVSKWNSMITDKMLDGALKALKGNGIEEADITVVKCPGSYEIPLTVQKVLENRDVAGVIALGVVIRGGTPHFDYVCDAVNRGITDLILKHNKPVAFGVLTTDDVKQAMERAGEKGNKGGEAALALLEMISMEQKLTS</sequence>
<name>A0A9X2REJ7_9BACT</name>
<dbReference type="GO" id="GO:0005829">
    <property type="term" value="C:cytosol"/>
    <property type="evidence" value="ECO:0007669"/>
    <property type="project" value="TreeGrafter"/>
</dbReference>
<evidence type="ECO:0000256" key="6">
    <source>
        <dbReference type="ARBA" id="ARBA00048785"/>
    </source>
</evidence>
<dbReference type="Gene3D" id="3.40.50.960">
    <property type="entry name" value="Lumazine/riboflavin synthase"/>
    <property type="match status" value="1"/>
</dbReference>
<evidence type="ECO:0000313" key="9">
    <source>
        <dbReference type="Proteomes" id="UP001139125"/>
    </source>
</evidence>
<dbReference type="GO" id="GO:0009231">
    <property type="term" value="P:riboflavin biosynthetic process"/>
    <property type="evidence" value="ECO:0007669"/>
    <property type="project" value="UniProtKB-UniRule"/>
</dbReference>
<comment type="pathway">
    <text evidence="1 7">Cofactor biosynthesis; riboflavin biosynthesis; riboflavin from 2-hydroxy-3-oxobutyl phosphate and 5-amino-6-(D-ribitylamino)uracil: step 1/2.</text>
</comment>
<dbReference type="RefSeq" id="WP_255134888.1">
    <property type="nucleotide sequence ID" value="NZ_JANDBC010000002.1"/>
</dbReference>
<comment type="caution">
    <text evidence="8">The sequence shown here is derived from an EMBL/GenBank/DDBJ whole genome shotgun (WGS) entry which is preliminary data.</text>
</comment>
<feature type="binding site" evidence="7">
    <location>
        <position position="115"/>
    </location>
    <ligand>
        <name>5-amino-6-(D-ribitylamino)uracil</name>
        <dbReference type="ChEBI" id="CHEBI:15934"/>
    </ligand>
</feature>
<dbReference type="HAMAP" id="MF_00178">
    <property type="entry name" value="Lumazine_synth"/>
    <property type="match status" value="1"/>
</dbReference>
<comment type="similarity">
    <text evidence="2 7">Belongs to the DMRL synthase family.</text>
</comment>
<keyword evidence="9" id="KW-1185">Reference proteome</keyword>
<dbReference type="GO" id="GO:0000906">
    <property type="term" value="F:6,7-dimethyl-8-ribityllumazine synthase activity"/>
    <property type="evidence" value="ECO:0007669"/>
    <property type="project" value="UniProtKB-UniRule"/>
</dbReference>
<protein>
    <recommendedName>
        <fullName evidence="3 7">6,7-dimethyl-8-ribityllumazine synthase</fullName>
        <shortName evidence="7">DMRL synthase</shortName>
        <shortName evidence="7">LS</shortName>
        <shortName evidence="7">Lumazine synthase</shortName>
        <ecNumber evidence="3 7">2.5.1.78</ecNumber>
    </recommendedName>
</protein>
<dbReference type="SUPFAM" id="SSF52121">
    <property type="entry name" value="Lumazine synthase"/>
    <property type="match status" value="1"/>
</dbReference>
<reference evidence="8" key="1">
    <citation type="submission" date="2022-06" db="EMBL/GenBank/DDBJ databases">
        <title>Gracilimonas sp. CAU 1638 isolated from sea sediment.</title>
        <authorList>
            <person name="Kim W."/>
        </authorList>
    </citation>
    <scope>NUCLEOTIDE SEQUENCE</scope>
    <source>
        <strain evidence="8">CAU 1638</strain>
    </source>
</reference>
<comment type="function">
    <text evidence="7">Catalyzes the formation of 6,7-dimethyl-8-ribityllumazine by condensation of 5-amino-6-(D-ribitylamino)uracil with 3,4-dihydroxy-2-butanone 4-phosphate. This is the penultimate step in the biosynthesis of riboflavin.</text>
</comment>
<feature type="binding site" evidence="7">
    <location>
        <begin position="87"/>
        <end position="88"/>
    </location>
    <ligand>
        <name>(2S)-2-hydroxy-3-oxobutyl phosphate</name>
        <dbReference type="ChEBI" id="CHEBI:58830"/>
    </ligand>
</feature>
<dbReference type="EC" id="2.5.1.78" evidence="3 7"/>
<dbReference type="Proteomes" id="UP001139125">
    <property type="component" value="Unassembled WGS sequence"/>
</dbReference>
<evidence type="ECO:0000256" key="4">
    <source>
        <dbReference type="ARBA" id="ARBA00022619"/>
    </source>
</evidence>